<dbReference type="InterPro" id="IPR018383">
    <property type="entry name" value="UPF0324_pro"/>
</dbReference>
<comment type="subcellular location">
    <subcellularLocation>
        <location evidence="1">Cell membrane</location>
        <topology evidence="1">Multi-pass membrane protein</topology>
    </subcellularLocation>
</comment>
<accession>A0A2K9NRA7</accession>
<evidence type="ECO:0000256" key="4">
    <source>
        <dbReference type="ARBA" id="ARBA00022692"/>
    </source>
</evidence>
<gene>
    <name evidence="7" type="ORF">C0V70_07995</name>
</gene>
<proteinExistence type="inferred from homology"/>
<evidence type="ECO:0000256" key="2">
    <source>
        <dbReference type="ARBA" id="ARBA00007977"/>
    </source>
</evidence>
<name>A0A2K9NRA7_BACTC</name>
<dbReference type="PANTHER" id="PTHR30106">
    <property type="entry name" value="INNER MEMBRANE PROTEIN YEIH-RELATED"/>
    <property type="match status" value="1"/>
</dbReference>
<evidence type="ECO:0000256" key="1">
    <source>
        <dbReference type="ARBA" id="ARBA00004651"/>
    </source>
</evidence>
<keyword evidence="8" id="KW-1185">Reference proteome</keyword>
<dbReference type="KEGG" id="bsto:C0V70_07995"/>
<sequence length="309" mass="32968">MKTNLARFVFFALVLFALSPYSSSALALLAGIILASTLGNPFPDFTKKHTSTLLQYSVVGLGAGMNLKVVGVVGAQGVGYTITGIALTALVGYGLSRLLKTPNILSTLITVGTAICGGSAIAATGPIIKAEHEDMSVSLGVVFILNACALFIFPPIGHYLGLTQHQFGIWSALAIHDTSSVVGASMQYGAEALELATTVKLARALWIIPISLLFAFFMKSKSKIKMPWFIFGFILVAALVTWVPAFSEVGHQVSRVAKQLLVLTLFFIGINLNLDSIKRVGIKPLLLGFILWVVVATTTVMALKLNWII</sequence>
<evidence type="ECO:0000256" key="3">
    <source>
        <dbReference type="ARBA" id="ARBA00022475"/>
    </source>
</evidence>
<evidence type="ECO:0000313" key="7">
    <source>
        <dbReference type="EMBL" id="AUN98049.1"/>
    </source>
</evidence>
<keyword evidence="4" id="KW-0812">Transmembrane</keyword>
<dbReference type="AlphaFoldDB" id="A0A2K9NRA7"/>
<evidence type="ECO:0000256" key="6">
    <source>
        <dbReference type="ARBA" id="ARBA00023136"/>
    </source>
</evidence>
<evidence type="ECO:0000313" key="8">
    <source>
        <dbReference type="Proteomes" id="UP000235584"/>
    </source>
</evidence>
<dbReference type="Pfam" id="PF03601">
    <property type="entry name" value="Cons_hypoth698"/>
    <property type="match status" value="1"/>
</dbReference>
<keyword evidence="6" id="KW-0472">Membrane</keyword>
<keyword evidence="3" id="KW-1003">Cell membrane</keyword>
<dbReference type="PANTHER" id="PTHR30106:SF1">
    <property type="entry name" value="UPF0324 MEMBRANE PROTEIN FN0533"/>
    <property type="match status" value="1"/>
</dbReference>
<evidence type="ECO:0000256" key="5">
    <source>
        <dbReference type="ARBA" id="ARBA00022989"/>
    </source>
</evidence>
<organism evidence="7 8">
    <name type="scientific">Bacteriovorax stolpii</name>
    <name type="common">Bdellovibrio stolpii</name>
    <dbReference type="NCBI Taxonomy" id="960"/>
    <lineage>
        <taxon>Bacteria</taxon>
        <taxon>Pseudomonadati</taxon>
        <taxon>Bdellovibrionota</taxon>
        <taxon>Bacteriovoracia</taxon>
        <taxon>Bacteriovoracales</taxon>
        <taxon>Bacteriovoracaceae</taxon>
        <taxon>Bacteriovorax</taxon>
    </lineage>
</organism>
<protein>
    <submittedName>
        <fullName evidence="7">Putative sulfate exporter family transporter</fullName>
    </submittedName>
</protein>
<dbReference type="Proteomes" id="UP000235584">
    <property type="component" value="Chromosome"/>
</dbReference>
<reference evidence="7 8" key="1">
    <citation type="submission" date="2018-01" db="EMBL/GenBank/DDBJ databases">
        <title>Complete genome sequence of Bacteriovorax stolpii DSM12778.</title>
        <authorList>
            <person name="Tang B."/>
            <person name="Chang J."/>
        </authorList>
    </citation>
    <scope>NUCLEOTIDE SEQUENCE [LARGE SCALE GENOMIC DNA]</scope>
    <source>
        <strain evidence="7 8">DSM 12778</strain>
    </source>
</reference>
<dbReference type="RefSeq" id="WP_102243340.1">
    <property type="nucleotide sequence ID" value="NZ_CP025704.1"/>
</dbReference>
<dbReference type="EMBL" id="CP025704">
    <property type="protein sequence ID" value="AUN98049.1"/>
    <property type="molecule type" value="Genomic_DNA"/>
</dbReference>
<dbReference type="GO" id="GO:0005886">
    <property type="term" value="C:plasma membrane"/>
    <property type="evidence" value="ECO:0007669"/>
    <property type="project" value="UniProtKB-SubCell"/>
</dbReference>
<keyword evidence="5" id="KW-1133">Transmembrane helix</keyword>
<comment type="similarity">
    <text evidence="2">Belongs to the UPF0324 family.</text>
</comment>